<evidence type="ECO:0000313" key="2">
    <source>
        <dbReference type="Proteomes" id="UP000886998"/>
    </source>
</evidence>
<reference evidence="1" key="1">
    <citation type="submission" date="2020-08" db="EMBL/GenBank/DDBJ databases">
        <title>Multicomponent nature underlies the extraordinary mechanical properties of spider dragline silk.</title>
        <authorList>
            <person name="Kono N."/>
            <person name="Nakamura H."/>
            <person name="Mori M."/>
            <person name="Yoshida Y."/>
            <person name="Ohtoshi R."/>
            <person name="Malay A.D."/>
            <person name="Moran D.A.P."/>
            <person name="Tomita M."/>
            <person name="Numata K."/>
            <person name="Arakawa K."/>
        </authorList>
    </citation>
    <scope>NUCLEOTIDE SEQUENCE</scope>
</reference>
<keyword evidence="2" id="KW-1185">Reference proteome</keyword>
<name>A0A8X6IQI0_9ARAC</name>
<dbReference type="AlphaFoldDB" id="A0A8X6IQI0"/>
<protein>
    <submittedName>
        <fullName evidence="1">Uncharacterized protein</fullName>
    </submittedName>
</protein>
<evidence type="ECO:0000313" key="1">
    <source>
        <dbReference type="EMBL" id="GFS54905.1"/>
    </source>
</evidence>
<sequence length="112" mass="12806">MEEAAVTQSPAQLRNLFAILVAECSLNKPITLWENMKEEFLHQARRNNLTENIEYCDAVFDSTLLILEDKILSITGNKLALYDLPEPMHDQPELTSKEVLRETSFDVQALRA</sequence>
<organism evidence="1 2">
    <name type="scientific">Trichonephila inaurata madagascariensis</name>
    <dbReference type="NCBI Taxonomy" id="2747483"/>
    <lineage>
        <taxon>Eukaryota</taxon>
        <taxon>Metazoa</taxon>
        <taxon>Ecdysozoa</taxon>
        <taxon>Arthropoda</taxon>
        <taxon>Chelicerata</taxon>
        <taxon>Arachnida</taxon>
        <taxon>Araneae</taxon>
        <taxon>Araneomorphae</taxon>
        <taxon>Entelegynae</taxon>
        <taxon>Araneoidea</taxon>
        <taxon>Nephilidae</taxon>
        <taxon>Trichonephila</taxon>
        <taxon>Trichonephila inaurata</taxon>
    </lineage>
</organism>
<dbReference type="EMBL" id="BMAV01026967">
    <property type="protein sequence ID" value="GFS54905.1"/>
    <property type="molecule type" value="Genomic_DNA"/>
</dbReference>
<proteinExistence type="predicted"/>
<dbReference type="Proteomes" id="UP000886998">
    <property type="component" value="Unassembled WGS sequence"/>
</dbReference>
<comment type="caution">
    <text evidence="1">The sequence shown here is derived from an EMBL/GenBank/DDBJ whole genome shotgun (WGS) entry which is preliminary data.</text>
</comment>
<gene>
    <name evidence="1" type="ORF">TNIN_227031</name>
</gene>
<accession>A0A8X6IQI0</accession>
<dbReference type="OrthoDB" id="6435532at2759"/>